<reference evidence="2" key="2">
    <citation type="submission" date="2020-09" db="EMBL/GenBank/DDBJ databases">
        <authorList>
            <person name="Sun Q."/>
            <person name="Ohkuma M."/>
        </authorList>
    </citation>
    <scope>NUCLEOTIDE SEQUENCE</scope>
    <source>
        <strain evidence="2">JCM 17820</strain>
    </source>
</reference>
<evidence type="ECO:0000313" key="3">
    <source>
        <dbReference type="Proteomes" id="UP000605784"/>
    </source>
</evidence>
<name>A0A830GJH6_9EURY</name>
<dbReference type="AlphaFoldDB" id="A0A830GJH6"/>
<comment type="caution">
    <text evidence="2">The sequence shown here is derived from an EMBL/GenBank/DDBJ whole genome shotgun (WGS) entry which is preliminary data.</text>
</comment>
<feature type="transmembrane region" description="Helical" evidence="1">
    <location>
        <begin position="52"/>
        <end position="76"/>
    </location>
</feature>
<organism evidence="2 3">
    <name type="scientific">Haloarcula pellucida</name>
    <dbReference type="NCBI Taxonomy" id="1427151"/>
    <lineage>
        <taxon>Archaea</taxon>
        <taxon>Methanobacteriati</taxon>
        <taxon>Methanobacteriota</taxon>
        <taxon>Stenosarchaea group</taxon>
        <taxon>Halobacteria</taxon>
        <taxon>Halobacteriales</taxon>
        <taxon>Haloarculaceae</taxon>
        <taxon>Haloarcula</taxon>
    </lineage>
</organism>
<proteinExistence type="predicted"/>
<dbReference type="Proteomes" id="UP000605784">
    <property type="component" value="Unassembled WGS sequence"/>
</dbReference>
<accession>A0A830GJH6</accession>
<evidence type="ECO:0000256" key="1">
    <source>
        <dbReference type="SAM" id="Phobius"/>
    </source>
</evidence>
<keyword evidence="1" id="KW-0812">Transmembrane</keyword>
<protein>
    <submittedName>
        <fullName evidence="2">Uncharacterized protein</fullName>
    </submittedName>
</protein>
<reference evidence="2" key="1">
    <citation type="journal article" date="2014" name="Int. J. Syst. Evol. Microbiol.">
        <title>Complete genome sequence of Corynebacterium casei LMG S-19264T (=DSM 44701T), isolated from a smear-ripened cheese.</title>
        <authorList>
            <consortium name="US DOE Joint Genome Institute (JGI-PGF)"/>
            <person name="Walter F."/>
            <person name="Albersmeier A."/>
            <person name="Kalinowski J."/>
            <person name="Ruckert C."/>
        </authorList>
    </citation>
    <scope>NUCLEOTIDE SEQUENCE</scope>
    <source>
        <strain evidence="2">JCM 17820</strain>
    </source>
</reference>
<feature type="transmembrane region" description="Helical" evidence="1">
    <location>
        <begin position="15"/>
        <end position="40"/>
    </location>
</feature>
<keyword evidence="1" id="KW-1133">Transmembrane helix</keyword>
<dbReference type="EMBL" id="BMOU01000002">
    <property type="protein sequence ID" value="GGN92228.1"/>
    <property type="molecule type" value="Genomic_DNA"/>
</dbReference>
<evidence type="ECO:0000313" key="2">
    <source>
        <dbReference type="EMBL" id="GGN92228.1"/>
    </source>
</evidence>
<keyword evidence="1" id="KW-0472">Membrane</keyword>
<keyword evidence="3" id="KW-1185">Reference proteome</keyword>
<gene>
    <name evidence="2" type="ORF">GCM10009030_16250</name>
</gene>
<sequence length="97" mass="9885">MMAVVYELVRAAAEFVAPFVGVEGALVSALAATAVGLYYLREAADLLVIAARWARIASVVVGAVAVVLAVGTYVGIVDLSGGSLVAQAINQISEVVH</sequence>